<dbReference type="RefSeq" id="WP_014133926.1">
    <property type="nucleotide sequence ID" value="NC_016109.1"/>
</dbReference>
<evidence type="ECO:0000256" key="1">
    <source>
        <dbReference type="SAM" id="SignalP"/>
    </source>
</evidence>
<protein>
    <submittedName>
        <fullName evidence="2">Uncharacterized protein</fullName>
    </submittedName>
</protein>
<dbReference type="EMBL" id="AP010968">
    <property type="protein sequence ID" value="BAJ26607.1"/>
    <property type="molecule type" value="Genomic_DNA"/>
</dbReference>
<dbReference type="STRING" id="452652.KSE_07670"/>
<dbReference type="HOGENOM" id="CLU_2395812_0_0_11"/>
<keyword evidence="3" id="KW-1185">Reference proteome</keyword>
<gene>
    <name evidence="2" type="ordered locus">KSE_07670</name>
</gene>
<evidence type="ECO:0000313" key="2">
    <source>
        <dbReference type="EMBL" id="BAJ26607.1"/>
    </source>
</evidence>
<dbReference type="eggNOG" id="ENOG50320UI">
    <property type="taxonomic scope" value="Bacteria"/>
</dbReference>
<evidence type="ECO:0000313" key="3">
    <source>
        <dbReference type="Proteomes" id="UP000007076"/>
    </source>
</evidence>
<dbReference type="PATRIC" id="fig|452652.3.peg.754"/>
<reference evidence="2 3" key="1">
    <citation type="journal article" date="2010" name="DNA Res.">
        <title>Genome sequence of Kitasatospora setae NBRC 14216T: an evolutionary snapshot of the family Streptomycetaceae.</title>
        <authorList>
            <person name="Ichikawa N."/>
            <person name="Oguchi A."/>
            <person name="Ikeda H."/>
            <person name="Ishikawa J."/>
            <person name="Kitani S."/>
            <person name="Watanabe Y."/>
            <person name="Nakamura S."/>
            <person name="Katano Y."/>
            <person name="Kishi E."/>
            <person name="Sasagawa M."/>
            <person name="Ankai A."/>
            <person name="Fukui S."/>
            <person name="Hashimoto Y."/>
            <person name="Kamata S."/>
            <person name="Otoguro M."/>
            <person name="Tanikawa S."/>
            <person name="Nihira T."/>
            <person name="Horinouchi S."/>
            <person name="Ohnishi Y."/>
            <person name="Hayakawa M."/>
            <person name="Kuzuyama T."/>
            <person name="Arisawa A."/>
            <person name="Nomoto F."/>
            <person name="Miura H."/>
            <person name="Takahashi Y."/>
            <person name="Fujita N."/>
        </authorList>
    </citation>
    <scope>NUCLEOTIDE SEQUENCE [LARGE SCALE GENOMIC DNA]</scope>
    <source>
        <strain evidence="3">ATCC 33774 / DSM 43861 / JCM 3304 / KCC A-0304 / NBRC 14216 / KM-6054</strain>
    </source>
</reference>
<sequence length="92" mass="10061">MALRRTARAVTTTAVAGTLALTFTGTASAAAATNLNWMGCPSSYTNNYGDGQFQQYRTSTYIAGNGLKHGTYDIYFVNWSGNRYQNSTDYFC</sequence>
<dbReference type="Proteomes" id="UP000007076">
    <property type="component" value="Chromosome"/>
</dbReference>
<proteinExistence type="predicted"/>
<feature type="signal peptide" evidence="1">
    <location>
        <begin position="1"/>
        <end position="29"/>
    </location>
</feature>
<organism evidence="2 3">
    <name type="scientific">Kitasatospora setae (strain ATCC 33774 / DSM 43861 / JCM 3304 / KCC A-0304 / NBRC 14216 / KM-6054)</name>
    <name type="common">Streptomyces setae</name>
    <dbReference type="NCBI Taxonomy" id="452652"/>
    <lineage>
        <taxon>Bacteria</taxon>
        <taxon>Bacillati</taxon>
        <taxon>Actinomycetota</taxon>
        <taxon>Actinomycetes</taxon>
        <taxon>Kitasatosporales</taxon>
        <taxon>Streptomycetaceae</taxon>
        <taxon>Kitasatospora</taxon>
    </lineage>
</organism>
<dbReference type="AlphaFoldDB" id="E4N5X6"/>
<name>E4N5X6_KITSK</name>
<accession>E4N5X6</accession>
<keyword evidence="1" id="KW-0732">Signal</keyword>
<feature type="chain" id="PRO_5039207014" evidence="1">
    <location>
        <begin position="30"/>
        <end position="92"/>
    </location>
</feature>
<dbReference type="KEGG" id="ksk:KSE_07670"/>